<reference evidence="1 2" key="1">
    <citation type="journal article" date="2019" name="Nat. Ecol. Evol.">
        <title>Megaphylogeny resolves global patterns of mushroom evolution.</title>
        <authorList>
            <person name="Varga T."/>
            <person name="Krizsan K."/>
            <person name="Foldi C."/>
            <person name="Dima B."/>
            <person name="Sanchez-Garcia M."/>
            <person name="Sanchez-Ramirez S."/>
            <person name="Szollosi G.J."/>
            <person name="Szarkandi J.G."/>
            <person name="Papp V."/>
            <person name="Albert L."/>
            <person name="Andreopoulos W."/>
            <person name="Angelini C."/>
            <person name="Antonin V."/>
            <person name="Barry K.W."/>
            <person name="Bougher N.L."/>
            <person name="Buchanan P."/>
            <person name="Buyck B."/>
            <person name="Bense V."/>
            <person name="Catcheside P."/>
            <person name="Chovatia M."/>
            <person name="Cooper J."/>
            <person name="Damon W."/>
            <person name="Desjardin D."/>
            <person name="Finy P."/>
            <person name="Geml J."/>
            <person name="Haridas S."/>
            <person name="Hughes K."/>
            <person name="Justo A."/>
            <person name="Karasinski D."/>
            <person name="Kautmanova I."/>
            <person name="Kiss B."/>
            <person name="Kocsube S."/>
            <person name="Kotiranta H."/>
            <person name="LaButti K.M."/>
            <person name="Lechner B.E."/>
            <person name="Liimatainen K."/>
            <person name="Lipzen A."/>
            <person name="Lukacs Z."/>
            <person name="Mihaltcheva S."/>
            <person name="Morgado L.N."/>
            <person name="Niskanen T."/>
            <person name="Noordeloos M.E."/>
            <person name="Ohm R.A."/>
            <person name="Ortiz-Santana B."/>
            <person name="Ovrebo C."/>
            <person name="Racz N."/>
            <person name="Riley R."/>
            <person name="Savchenko A."/>
            <person name="Shiryaev A."/>
            <person name="Soop K."/>
            <person name="Spirin V."/>
            <person name="Szebenyi C."/>
            <person name="Tomsovsky M."/>
            <person name="Tulloss R.E."/>
            <person name="Uehling J."/>
            <person name="Grigoriev I.V."/>
            <person name="Vagvolgyi C."/>
            <person name="Papp T."/>
            <person name="Martin F.M."/>
            <person name="Miettinen O."/>
            <person name="Hibbett D.S."/>
            <person name="Nagy L.G."/>
        </authorList>
    </citation>
    <scope>NUCLEOTIDE SEQUENCE [LARGE SCALE GENOMIC DNA]</scope>
    <source>
        <strain evidence="1 2">NL-1719</strain>
    </source>
</reference>
<accession>A0ACD3B570</accession>
<evidence type="ECO:0000313" key="2">
    <source>
        <dbReference type="Proteomes" id="UP000308600"/>
    </source>
</evidence>
<evidence type="ECO:0000313" key="1">
    <source>
        <dbReference type="EMBL" id="TFK73119.1"/>
    </source>
</evidence>
<dbReference type="EMBL" id="ML208278">
    <property type="protein sequence ID" value="TFK73119.1"/>
    <property type="molecule type" value="Genomic_DNA"/>
</dbReference>
<proteinExistence type="predicted"/>
<sequence length="117" mass="13018">MSLPSDELPLAVTSGSASETSNAVSRALQIVDIVQEILEWLCPPLLTLSDYLAFIPTRKIFLHTALSCHTFLEPSLNILWRSMHSIFPLLKLLPTECFHERNGEYVSTNLSCGDTCP</sequence>
<protein>
    <submittedName>
        <fullName evidence="1">Uncharacterized protein</fullName>
    </submittedName>
</protein>
<name>A0ACD3B570_9AGAR</name>
<keyword evidence="2" id="KW-1185">Reference proteome</keyword>
<dbReference type="Proteomes" id="UP000308600">
    <property type="component" value="Unassembled WGS sequence"/>
</dbReference>
<gene>
    <name evidence="1" type="ORF">BDN72DRAFT_247154</name>
</gene>
<organism evidence="1 2">
    <name type="scientific">Pluteus cervinus</name>
    <dbReference type="NCBI Taxonomy" id="181527"/>
    <lineage>
        <taxon>Eukaryota</taxon>
        <taxon>Fungi</taxon>
        <taxon>Dikarya</taxon>
        <taxon>Basidiomycota</taxon>
        <taxon>Agaricomycotina</taxon>
        <taxon>Agaricomycetes</taxon>
        <taxon>Agaricomycetidae</taxon>
        <taxon>Agaricales</taxon>
        <taxon>Pluteineae</taxon>
        <taxon>Pluteaceae</taxon>
        <taxon>Pluteus</taxon>
    </lineage>
</organism>